<evidence type="ECO:0000256" key="2">
    <source>
        <dbReference type="ARBA" id="ARBA00022692"/>
    </source>
</evidence>
<evidence type="ECO:0000313" key="8">
    <source>
        <dbReference type="Proteomes" id="UP000218231"/>
    </source>
</evidence>
<keyword evidence="4 6" id="KW-0472">Membrane</keyword>
<keyword evidence="2 6" id="KW-0812">Transmembrane</keyword>
<dbReference type="InterPro" id="IPR036259">
    <property type="entry name" value="MFS_trans_sf"/>
</dbReference>
<evidence type="ECO:0000256" key="4">
    <source>
        <dbReference type="ARBA" id="ARBA00023136"/>
    </source>
</evidence>
<comment type="caution">
    <text evidence="7">The sequence shown here is derived from an EMBL/GenBank/DDBJ whole genome shotgun (WGS) entry which is preliminary data.</text>
</comment>
<dbReference type="PANTHER" id="PTHR23507">
    <property type="entry name" value="ZGC:174356"/>
    <property type="match status" value="1"/>
</dbReference>
<dbReference type="SUPFAM" id="SSF103473">
    <property type="entry name" value="MFS general substrate transporter"/>
    <property type="match status" value="1"/>
</dbReference>
<feature type="region of interest" description="Disordered" evidence="5">
    <location>
        <begin position="402"/>
        <end position="421"/>
    </location>
</feature>
<feature type="transmembrane region" description="Helical" evidence="6">
    <location>
        <begin position="166"/>
        <end position="187"/>
    </location>
</feature>
<keyword evidence="3 6" id="KW-1133">Transmembrane helix</keyword>
<sequence>MDKVLKYAGHLRMEIPIFLYMLSSFIKFPVFQNLAYEKICYQHYHDDVLCSNASAYYKDKSIQAEANHFIFASSMILTLPSIISTLVLGAVSDNRSIKIPLLLPYVGLVFASLNYIVQGILLHANANYMLISDAIFGACGGYICIISTTLTYGVKTTRLQHRSYRIAGVEGAIGLGGTLGYVLSGTIREAFGYAYTFLFILILISIAFFYVLILAKEEVKIREDNSIGLMDIQFSYMRYKLGWGDKAYGWFSGLSYGLTTLAILILYPFLRSKGVTDGILGCAGMVTKIASLIMLAFLKNEAMAYSIAVVTILNRFVSTGFRVFISSLLETDEQGKIFSVISLLDGVTSLCATSMYNMVYPKTLDFFPGFLFLLSAALLIFPIIVLFISDRTVHYHRLEVDSHSSDEAPPSPTPAETSSTM</sequence>
<evidence type="ECO:0000256" key="3">
    <source>
        <dbReference type="ARBA" id="ARBA00022989"/>
    </source>
</evidence>
<dbReference type="GO" id="GO:0022857">
    <property type="term" value="F:transmembrane transporter activity"/>
    <property type="evidence" value="ECO:0007669"/>
    <property type="project" value="TreeGrafter"/>
</dbReference>
<dbReference type="OrthoDB" id="419734at2759"/>
<feature type="transmembrane region" description="Helical" evidence="6">
    <location>
        <begin position="69"/>
        <end position="90"/>
    </location>
</feature>
<keyword evidence="8" id="KW-1185">Reference proteome</keyword>
<dbReference type="PANTHER" id="PTHR23507:SF1">
    <property type="entry name" value="FI18259P1-RELATED"/>
    <property type="match status" value="1"/>
</dbReference>
<dbReference type="AlphaFoldDB" id="A0A2A2JCY4"/>
<evidence type="ECO:0000256" key="5">
    <source>
        <dbReference type="SAM" id="MobiDB-lite"/>
    </source>
</evidence>
<accession>A0A2A2JCY4</accession>
<evidence type="ECO:0000256" key="1">
    <source>
        <dbReference type="ARBA" id="ARBA00004141"/>
    </source>
</evidence>
<name>A0A2A2JCY4_9BILA</name>
<feature type="transmembrane region" description="Helical" evidence="6">
    <location>
        <begin position="134"/>
        <end position="154"/>
    </location>
</feature>
<evidence type="ECO:0000256" key="6">
    <source>
        <dbReference type="SAM" id="Phobius"/>
    </source>
</evidence>
<dbReference type="GO" id="GO:0016020">
    <property type="term" value="C:membrane"/>
    <property type="evidence" value="ECO:0007669"/>
    <property type="project" value="UniProtKB-SubCell"/>
</dbReference>
<evidence type="ECO:0008006" key="9">
    <source>
        <dbReference type="Google" id="ProtNLM"/>
    </source>
</evidence>
<feature type="transmembrane region" description="Helical" evidence="6">
    <location>
        <begin position="279"/>
        <end position="298"/>
    </location>
</feature>
<protein>
    <recommendedName>
        <fullName evidence="9">Major facilitator superfamily (MFS) profile domain-containing protein</fullName>
    </recommendedName>
</protein>
<dbReference type="Gene3D" id="1.20.1250.20">
    <property type="entry name" value="MFS general substrate transporter like domains"/>
    <property type="match status" value="1"/>
</dbReference>
<feature type="transmembrane region" description="Helical" evidence="6">
    <location>
        <begin position="366"/>
        <end position="388"/>
    </location>
</feature>
<feature type="transmembrane region" description="Helical" evidence="6">
    <location>
        <begin position="102"/>
        <end position="122"/>
    </location>
</feature>
<comment type="subcellular location">
    <subcellularLocation>
        <location evidence="1">Membrane</location>
        <topology evidence="1">Multi-pass membrane protein</topology>
    </subcellularLocation>
</comment>
<feature type="transmembrane region" description="Helical" evidence="6">
    <location>
        <begin position="193"/>
        <end position="213"/>
    </location>
</feature>
<gene>
    <name evidence="7" type="ORF">WR25_08200</name>
</gene>
<feature type="transmembrane region" description="Helical" evidence="6">
    <location>
        <begin position="304"/>
        <end position="325"/>
    </location>
</feature>
<reference evidence="7 8" key="1">
    <citation type="journal article" date="2017" name="Curr. Biol.">
        <title>Genome architecture and evolution of a unichromosomal asexual nematode.</title>
        <authorList>
            <person name="Fradin H."/>
            <person name="Zegar C."/>
            <person name="Gutwein M."/>
            <person name="Lucas J."/>
            <person name="Kovtun M."/>
            <person name="Corcoran D."/>
            <person name="Baugh L.R."/>
            <person name="Kiontke K."/>
            <person name="Gunsalus K."/>
            <person name="Fitch D.H."/>
            <person name="Piano F."/>
        </authorList>
    </citation>
    <scope>NUCLEOTIDE SEQUENCE [LARGE SCALE GENOMIC DNA]</scope>
    <source>
        <strain evidence="7">PF1309</strain>
    </source>
</reference>
<evidence type="ECO:0000313" key="7">
    <source>
        <dbReference type="EMBL" id="PAV59610.1"/>
    </source>
</evidence>
<dbReference type="EMBL" id="LIAE01010512">
    <property type="protein sequence ID" value="PAV59610.1"/>
    <property type="molecule type" value="Genomic_DNA"/>
</dbReference>
<proteinExistence type="predicted"/>
<organism evidence="7 8">
    <name type="scientific">Diploscapter pachys</name>
    <dbReference type="NCBI Taxonomy" id="2018661"/>
    <lineage>
        <taxon>Eukaryota</taxon>
        <taxon>Metazoa</taxon>
        <taxon>Ecdysozoa</taxon>
        <taxon>Nematoda</taxon>
        <taxon>Chromadorea</taxon>
        <taxon>Rhabditida</taxon>
        <taxon>Rhabditina</taxon>
        <taxon>Rhabditomorpha</taxon>
        <taxon>Rhabditoidea</taxon>
        <taxon>Rhabditidae</taxon>
        <taxon>Diploscapter</taxon>
    </lineage>
</organism>
<feature type="transmembrane region" description="Helical" evidence="6">
    <location>
        <begin position="247"/>
        <end position="267"/>
    </location>
</feature>
<dbReference type="Proteomes" id="UP000218231">
    <property type="component" value="Unassembled WGS sequence"/>
</dbReference>